<keyword evidence="1" id="KW-1133">Transmembrane helix</keyword>
<dbReference type="AlphaFoldDB" id="A0A9P0E5N3"/>
<sequence>MLLITQKMNKAKKINLKKEIPRKATKTDKLIKAVLLVMVAALGVYTWNKIVARFSDSTIVTKMNNVAEDTWTNVKVNPKYLSDKTIENLLMSGIS</sequence>
<protein>
    <submittedName>
        <fullName evidence="2">Uncharacterized protein</fullName>
    </submittedName>
</protein>
<evidence type="ECO:0000313" key="2">
    <source>
        <dbReference type="EMBL" id="CAH1388782.1"/>
    </source>
</evidence>
<dbReference type="EMBL" id="OV725077">
    <property type="protein sequence ID" value="CAH1388782.1"/>
    <property type="molecule type" value="Genomic_DNA"/>
</dbReference>
<accession>A0A9P0E5N3</accession>
<feature type="transmembrane region" description="Helical" evidence="1">
    <location>
        <begin position="30"/>
        <end position="47"/>
    </location>
</feature>
<gene>
    <name evidence="2" type="ORF">NEZAVI_LOCUS320</name>
</gene>
<proteinExistence type="predicted"/>
<keyword evidence="1" id="KW-0812">Transmembrane</keyword>
<evidence type="ECO:0000313" key="3">
    <source>
        <dbReference type="Proteomes" id="UP001152798"/>
    </source>
</evidence>
<dbReference type="Proteomes" id="UP001152798">
    <property type="component" value="Chromosome 1"/>
</dbReference>
<name>A0A9P0E5N3_NEZVI</name>
<organism evidence="2 3">
    <name type="scientific">Nezara viridula</name>
    <name type="common">Southern green stink bug</name>
    <name type="synonym">Cimex viridulus</name>
    <dbReference type="NCBI Taxonomy" id="85310"/>
    <lineage>
        <taxon>Eukaryota</taxon>
        <taxon>Metazoa</taxon>
        <taxon>Ecdysozoa</taxon>
        <taxon>Arthropoda</taxon>
        <taxon>Hexapoda</taxon>
        <taxon>Insecta</taxon>
        <taxon>Pterygota</taxon>
        <taxon>Neoptera</taxon>
        <taxon>Paraneoptera</taxon>
        <taxon>Hemiptera</taxon>
        <taxon>Heteroptera</taxon>
        <taxon>Panheteroptera</taxon>
        <taxon>Pentatomomorpha</taxon>
        <taxon>Pentatomoidea</taxon>
        <taxon>Pentatomidae</taxon>
        <taxon>Pentatominae</taxon>
        <taxon>Nezara</taxon>
    </lineage>
</organism>
<keyword evidence="1" id="KW-0472">Membrane</keyword>
<keyword evidence="3" id="KW-1185">Reference proteome</keyword>
<reference evidence="2" key="1">
    <citation type="submission" date="2022-01" db="EMBL/GenBank/DDBJ databases">
        <authorList>
            <person name="King R."/>
        </authorList>
    </citation>
    <scope>NUCLEOTIDE SEQUENCE</scope>
</reference>
<evidence type="ECO:0000256" key="1">
    <source>
        <dbReference type="SAM" id="Phobius"/>
    </source>
</evidence>